<dbReference type="PANTHER" id="PTHR33138">
    <property type="entry name" value="OS01G0690200 PROTEIN"/>
    <property type="match status" value="1"/>
</dbReference>
<keyword evidence="3" id="KW-0732">Signal</keyword>
<feature type="domain" description="Wall-associated receptor kinase C-terminal" evidence="9">
    <location>
        <begin position="177"/>
        <end position="247"/>
    </location>
</feature>
<dbReference type="GO" id="GO:0030247">
    <property type="term" value="F:polysaccharide binding"/>
    <property type="evidence" value="ECO:0007669"/>
    <property type="project" value="InterPro"/>
</dbReference>
<keyword evidence="4" id="KW-0325">Glycoprotein</keyword>
<reference evidence="10 11" key="1">
    <citation type="submission" date="2024-01" db="EMBL/GenBank/DDBJ databases">
        <title>The genomes of 5 underutilized Papilionoideae crops provide insights into root nodulation and disease resistance.</title>
        <authorList>
            <person name="Yuan L."/>
        </authorList>
    </citation>
    <scope>NUCLEOTIDE SEQUENCE [LARGE SCALE GENOMIC DNA]</scope>
    <source>
        <strain evidence="10">LY-2023</strain>
        <tissue evidence="10">Leaf</tissue>
    </source>
</reference>
<keyword evidence="7" id="KW-1133">Transmembrane helix</keyword>
<evidence type="ECO:0000256" key="1">
    <source>
        <dbReference type="ARBA" id="ARBA00004167"/>
    </source>
</evidence>
<evidence type="ECO:0000259" key="8">
    <source>
        <dbReference type="Pfam" id="PF13947"/>
    </source>
</evidence>
<comment type="catalytic activity">
    <reaction evidence="6">
        <text>L-seryl-[protein] + ATP = O-phospho-L-seryl-[protein] + ADP + H(+)</text>
        <dbReference type="Rhea" id="RHEA:17989"/>
        <dbReference type="Rhea" id="RHEA-COMP:9863"/>
        <dbReference type="Rhea" id="RHEA-COMP:11604"/>
        <dbReference type="ChEBI" id="CHEBI:15378"/>
        <dbReference type="ChEBI" id="CHEBI:29999"/>
        <dbReference type="ChEBI" id="CHEBI:30616"/>
        <dbReference type="ChEBI" id="CHEBI:83421"/>
        <dbReference type="ChEBI" id="CHEBI:456216"/>
        <dbReference type="EC" id="2.7.11.1"/>
    </reaction>
</comment>
<dbReference type="Pfam" id="PF13947">
    <property type="entry name" value="GUB_WAK_bind"/>
    <property type="match status" value="1"/>
</dbReference>
<dbReference type="Proteomes" id="UP001359559">
    <property type="component" value="Unassembled WGS sequence"/>
</dbReference>
<keyword evidence="11" id="KW-1185">Reference proteome</keyword>
<dbReference type="GO" id="GO:0004674">
    <property type="term" value="F:protein serine/threonine kinase activity"/>
    <property type="evidence" value="ECO:0007669"/>
    <property type="project" value="UniProtKB-EC"/>
</dbReference>
<evidence type="ECO:0000256" key="6">
    <source>
        <dbReference type="ARBA" id="ARBA00048679"/>
    </source>
</evidence>
<organism evidence="10 11">
    <name type="scientific">Clitoria ternatea</name>
    <name type="common">Butterfly pea</name>
    <dbReference type="NCBI Taxonomy" id="43366"/>
    <lineage>
        <taxon>Eukaryota</taxon>
        <taxon>Viridiplantae</taxon>
        <taxon>Streptophyta</taxon>
        <taxon>Embryophyta</taxon>
        <taxon>Tracheophyta</taxon>
        <taxon>Spermatophyta</taxon>
        <taxon>Magnoliopsida</taxon>
        <taxon>eudicotyledons</taxon>
        <taxon>Gunneridae</taxon>
        <taxon>Pentapetalae</taxon>
        <taxon>rosids</taxon>
        <taxon>fabids</taxon>
        <taxon>Fabales</taxon>
        <taxon>Fabaceae</taxon>
        <taxon>Papilionoideae</taxon>
        <taxon>50 kb inversion clade</taxon>
        <taxon>NPAAA clade</taxon>
        <taxon>indigoferoid/millettioid clade</taxon>
        <taxon>Phaseoleae</taxon>
        <taxon>Clitoria</taxon>
    </lineage>
</organism>
<name>A0AAN9JB92_CLITE</name>
<evidence type="ECO:0000256" key="3">
    <source>
        <dbReference type="ARBA" id="ARBA00022729"/>
    </source>
</evidence>
<proteinExistence type="predicted"/>
<comment type="caution">
    <text evidence="10">The sequence shown here is derived from an EMBL/GenBank/DDBJ whole genome shotgun (WGS) entry which is preliminary data.</text>
</comment>
<evidence type="ECO:0000313" key="11">
    <source>
        <dbReference type="Proteomes" id="UP001359559"/>
    </source>
</evidence>
<evidence type="ECO:0000313" key="10">
    <source>
        <dbReference type="EMBL" id="KAK7295765.1"/>
    </source>
</evidence>
<dbReference type="PANTHER" id="PTHR33138:SF11">
    <property type="entry name" value="KINASE-LIKE PROTEIN"/>
    <property type="match status" value="1"/>
</dbReference>
<evidence type="ECO:0000256" key="5">
    <source>
        <dbReference type="ARBA" id="ARBA00047899"/>
    </source>
</evidence>
<dbReference type="InterPro" id="IPR025287">
    <property type="entry name" value="WAK_GUB"/>
</dbReference>
<dbReference type="EMBL" id="JAYKXN010000004">
    <property type="protein sequence ID" value="KAK7295765.1"/>
    <property type="molecule type" value="Genomic_DNA"/>
</dbReference>
<keyword evidence="7" id="KW-0472">Membrane</keyword>
<feature type="domain" description="Wall-associated receptor kinase galacturonan-binding" evidence="8">
    <location>
        <begin position="38"/>
        <end position="103"/>
    </location>
</feature>
<dbReference type="AlphaFoldDB" id="A0AAN9JB92"/>
<sequence length="308" mass="34246">MASQLINLSATLTLQYIILIIMIQIAPYFSSYDGYETCSNNLFSCGHITKIGFPFWGANRPRECGHPLLNLTCSRDITYITIKDVTFQVLWANPNEKTMSISRVDYLNLQGLCPQKPVNTSLDTQLFVYGPSSKNLTLFYGCAASNAFSNTYGHLPCIQSDASGPYVYTQFGSMAPPVFCETCVVVPVSQVWVDINDFNQIQKAIRDGFIVRWIAGVEECEKCTEVDGGVCGYDWSSNQTSCYCRDGPCHNESPSGSYEPSFPAFRNANVEPHFPEANKSIICHCSEVDYSSSHKLPQNLKVSLSDDD</sequence>
<dbReference type="InterPro" id="IPR032872">
    <property type="entry name" value="WAK_assoc_C"/>
</dbReference>
<feature type="transmembrane region" description="Helical" evidence="7">
    <location>
        <begin position="12"/>
        <end position="30"/>
    </location>
</feature>
<evidence type="ECO:0000256" key="4">
    <source>
        <dbReference type="ARBA" id="ARBA00023180"/>
    </source>
</evidence>
<comment type="catalytic activity">
    <reaction evidence="5">
        <text>L-threonyl-[protein] + ATP = O-phospho-L-threonyl-[protein] + ADP + H(+)</text>
        <dbReference type="Rhea" id="RHEA:46608"/>
        <dbReference type="Rhea" id="RHEA-COMP:11060"/>
        <dbReference type="Rhea" id="RHEA-COMP:11605"/>
        <dbReference type="ChEBI" id="CHEBI:15378"/>
        <dbReference type="ChEBI" id="CHEBI:30013"/>
        <dbReference type="ChEBI" id="CHEBI:30616"/>
        <dbReference type="ChEBI" id="CHEBI:61977"/>
        <dbReference type="ChEBI" id="CHEBI:456216"/>
        <dbReference type="EC" id="2.7.11.1"/>
    </reaction>
</comment>
<dbReference type="EC" id="2.7.11.1" evidence="2"/>
<accession>A0AAN9JB92</accession>
<keyword evidence="7" id="KW-0812">Transmembrane</keyword>
<evidence type="ECO:0000256" key="7">
    <source>
        <dbReference type="SAM" id="Phobius"/>
    </source>
</evidence>
<protein>
    <recommendedName>
        <fullName evidence="2">non-specific serine/threonine protein kinase</fullName>
        <ecNumber evidence="2">2.7.11.1</ecNumber>
    </recommendedName>
</protein>
<gene>
    <name evidence="10" type="ORF">RJT34_18677</name>
</gene>
<evidence type="ECO:0000256" key="2">
    <source>
        <dbReference type="ARBA" id="ARBA00012513"/>
    </source>
</evidence>
<evidence type="ECO:0000259" key="9">
    <source>
        <dbReference type="Pfam" id="PF14380"/>
    </source>
</evidence>
<dbReference type="GO" id="GO:0016020">
    <property type="term" value="C:membrane"/>
    <property type="evidence" value="ECO:0007669"/>
    <property type="project" value="UniProtKB-SubCell"/>
</dbReference>
<comment type="subcellular location">
    <subcellularLocation>
        <location evidence="1">Membrane</location>
        <topology evidence="1">Single-pass membrane protein</topology>
    </subcellularLocation>
</comment>
<dbReference type="Pfam" id="PF14380">
    <property type="entry name" value="WAK_assoc"/>
    <property type="match status" value="1"/>
</dbReference>